<gene>
    <name evidence="7" type="ORF">METZ01_LOCUS251434</name>
</gene>
<name>A0A382IFZ5_9ZZZZ</name>
<dbReference type="GO" id="GO:0016705">
    <property type="term" value="F:oxidoreductase activity, acting on paired donors, with incorporation or reduction of molecular oxygen"/>
    <property type="evidence" value="ECO:0007669"/>
    <property type="project" value="InterPro"/>
</dbReference>
<proteinExistence type="inferred from homology"/>
<dbReference type="EMBL" id="UINC01067170">
    <property type="protein sequence ID" value="SVB98580.1"/>
    <property type="molecule type" value="Genomic_DNA"/>
</dbReference>
<keyword evidence="2" id="KW-0349">Heme</keyword>
<protein>
    <recommendedName>
        <fullName evidence="8">Cytochrome P450</fullName>
    </recommendedName>
</protein>
<keyword evidence="6" id="KW-0503">Monooxygenase</keyword>
<evidence type="ECO:0000256" key="2">
    <source>
        <dbReference type="ARBA" id="ARBA00022617"/>
    </source>
</evidence>
<keyword evidence="5" id="KW-0408">Iron</keyword>
<dbReference type="Pfam" id="PF00067">
    <property type="entry name" value="p450"/>
    <property type="match status" value="1"/>
</dbReference>
<dbReference type="InterPro" id="IPR002397">
    <property type="entry name" value="Cyt_P450_B"/>
</dbReference>
<dbReference type="InterPro" id="IPR036396">
    <property type="entry name" value="Cyt_P450_sf"/>
</dbReference>
<dbReference type="CDD" id="cd20625">
    <property type="entry name" value="CYP164-like"/>
    <property type="match status" value="1"/>
</dbReference>
<dbReference type="GO" id="GO:0005506">
    <property type="term" value="F:iron ion binding"/>
    <property type="evidence" value="ECO:0007669"/>
    <property type="project" value="InterPro"/>
</dbReference>
<dbReference type="PANTHER" id="PTHR46696:SF1">
    <property type="entry name" value="CYTOCHROME P450 YJIB-RELATED"/>
    <property type="match status" value="1"/>
</dbReference>
<evidence type="ECO:0000256" key="4">
    <source>
        <dbReference type="ARBA" id="ARBA00023002"/>
    </source>
</evidence>
<evidence type="ECO:0000256" key="3">
    <source>
        <dbReference type="ARBA" id="ARBA00022723"/>
    </source>
</evidence>
<dbReference type="InterPro" id="IPR001128">
    <property type="entry name" value="Cyt_P450"/>
</dbReference>
<dbReference type="Gene3D" id="1.10.630.10">
    <property type="entry name" value="Cytochrome P450"/>
    <property type="match status" value="1"/>
</dbReference>
<accession>A0A382IFZ5</accession>
<evidence type="ECO:0000256" key="5">
    <source>
        <dbReference type="ARBA" id="ARBA00023004"/>
    </source>
</evidence>
<dbReference type="PANTHER" id="PTHR46696">
    <property type="entry name" value="P450, PUTATIVE (EUROFUNG)-RELATED"/>
    <property type="match status" value="1"/>
</dbReference>
<evidence type="ECO:0008006" key="8">
    <source>
        <dbReference type="Google" id="ProtNLM"/>
    </source>
</evidence>
<sequence>IDKLGDFQLTQPPPGFVDDPYPWYALLRRHDPIHRLTANSFFLSSYDDVVAAYRDPSTSSDKNAEFTPKFGDSPLLEHHTTSLVFNDPPLHTRVRRLIMGALNQRAIRQMEVGLVQLIDDLLDHMLDRDQIDIISDFAARIPIEVIGNLLNVPHSERGPLRGWSLAILSALEPVPSQAVLELGNQAVIEFTEYLKILVKTRRQSPGDPSSDVLSRLIQGEEDGEKLTEPELLHNCIFLLNAGHETTTNLIGNGLHALIRHRDQLERLAAEPGLIDTAVEELLRFESPLQLNNRLATEPMVISGTQIPAGSFLTLGVGAANRDPAQFDRPDELDIGRTPNSHVAFGQGQHACSGMNVARLEGRIAFGRLVARFPAIDLAASPERDPRIRFRGFRRMPVTLD</sequence>
<dbReference type="SUPFAM" id="SSF48264">
    <property type="entry name" value="Cytochrome P450"/>
    <property type="match status" value="1"/>
</dbReference>
<feature type="non-terminal residue" evidence="7">
    <location>
        <position position="1"/>
    </location>
</feature>
<evidence type="ECO:0000256" key="1">
    <source>
        <dbReference type="ARBA" id="ARBA00010617"/>
    </source>
</evidence>
<evidence type="ECO:0000256" key="6">
    <source>
        <dbReference type="ARBA" id="ARBA00023033"/>
    </source>
</evidence>
<comment type="similarity">
    <text evidence="1">Belongs to the cytochrome P450 family.</text>
</comment>
<reference evidence="7" key="1">
    <citation type="submission" date="2018-05" db="EMBL/GenBank/DDBJ databases">
        <authorList>
            <person name="Lanie J.A."/>
            <person name="Ng W.-L."/>
            <person name="Kazmierczak K.M."/>
            <person name="Andrzejewski T.M."/>
            <person name="Davidsen T.M."/>
            <person name="Wayne K.J."/>
            <person name="Tettelin H."/>
            <person name="Glass J.I."/>
            <person name="Rusch D."/>
            <person name="Podicherti R."/>
            <person name="Tsui H.-C.T."/>
            <person name="Winkler M.E."/>
        </authorList>
    </citation>
    <scope>NUCLEOTIDE SEQUENCE</scope>
</reference>
<dbReference type="GO" id="GO:0004497">
    <property type="term" value="F:monooxygenase activity"/>
    <property type="evidence" value="ECO:0007669"/>
    <property type="project" value="UniProtKB-KW"/>
</dbReference>
<keyword evidence="4" id="KW-0560">Oxidoreductase</keyword>
<keyword evidence="3" id="KW-0479">Metal-binding</keyword>
<dbReference type="GO" id="GO:0020037">
    <property type="term" value="F:heme binding"/>
    <property type="evidence" value="ECO:0007669"/>
    <property type="project" value="InterPro"/>
</dbReference>
<dbReference type="FunFam" id="1.10.630.10:FF:000018">
    <property type="entry name" value="Cytochrome P450 monooxygenase"/>
    <property type="match status" value="1"/>
</dbReference>
<dbReference type="PRINTS" id="PR00359">
    <property type="entry name" value="BP450"/>
</dbReference>
<dbReference type="AlphaFoldDB" id="A0A382IFZ5"/>
<organism evidence="7">
    <name type="scientific">marine metagenome</name>
    <dbReference type="NCBI Taxonomy" id="408172"/>
    <lineage>
        <taxon>unclassified sequences</taxon>
        <taxon>metagenomes</taxon>
        <taxon>ecological metagenomes</taxon>
    </lineage>
</organism>
<evidence type="ECO:0000313" key="7">
    <source>
        <dbReference type="EMBL" id="SVB98580.1"/>
    </source>
</evidence>